<reference evidence="1 2" key="1">
    <citation type="submission" date="2019-05" db="EMBL/GenBank/DDBJ databases">
        <title>Another draft genome of Portunus trituberculatus and its Hox gene families provides insights of decapod evolution.</title>
        <authorList>
            <person name="Jeong J.-H."/>
            <person name="Song I."/>
            <person name="Kim S."/>
            <person name="Choi T."/>
            <person name="Kim D."/>
            <person name="Ryu S."/>
            <person name="Kim W."/>
        </authorList>
    </citation>
    <scope>NUCLEOTIDE SEQUENCE [LARGE SCALE GENOMIC DNA]</scope>
    <source>
        <tissue evidence="1">Muscle</tissue>
    </source>
</reference>
<evidence type="ECO:0000313" key="1">
    <source>
        <dbReference type="EMBL" id="MPC58889.1"/>
    </source>
</evidence>
<evidence type="ECO:0000313" key="2">
    <source>
        <dbReference type="Proteomes" id="UP000324222"/>
    </source>
</evidence>
<organism evidence="1 2">
    <name type="scientific">Portunus trituberculatus</name>
    <name type="common">Swimming crab</name>
    <name type="synonym">Neptunus trituberculatus</name>
    <dbReference type="NCBI Taxonomy" id="210409"/>
    <lineage>
        <taxon>Eukaryota</taxon>
        <taxon>Metazoa</taxon>
        <taxon>Ecdysozoa</taxon>
        <taxon>Arthropoda</taxon>
        <taxon>Crustacea</taxon>
        <taxon>Multicrustacea</taxon>
        <taxon>Malacostraca</taxon>
        <taxon>Eumalacostraca</taxon>
        <taxon>Eucarida</taxon>
        <taxon>Decapoda</taxon>
        <taxon>Pleocyemata</taxon>
        <taxon>Brachyura</taxon>
        <taxon>Eubrachyura</taxon>
        <taxon>Portunoidea</taxon>
        <taxon>Portunidae</taxon>
        <taxon>Portuninae</taxon>
        <taxon>Portunus</taxon>
    </lineage>
</organism>
<protein>
    <submittedName>
        <fullName evidence="1">Uncharacterized protein</fullName>
    </submittedName>
</protein>
<sequence>MPFSTELPAAVTGSKALAPSRLCFRDWTSCLHSSLLALNRVSNTAPIVDTCYLQHVLPQNLGFSPQYRHRTYLGIGTLPVR</sequence>
<dbReference type="AlphaFoldDB" id="A0A5B7GMQ6"/>
<comment type="caution">
    <text evidence="1">The sequence shown here is derived from an EMBL/GenBank/DDBJ whole genome shotgun (WGS) entry which is preliminary data.</text>
</comment>
<keyword evidence="2" id="KW-1185">Reference proteome</keyword>
<name>A0A5B7GMQ6_PORTR</name>
<gene>
    <name evidence="1" type="ORF">E2C01_052899</name>
</gene>
<dbReference type="EMBL" id="VSRR010016073">
    <property type="protein sequence ID" value="MPC58889.1"/>
    <property type="molecule type" value="Genomic_DNA"/>
</dbReference>
<accession>A0A5B7GMQ6</accession>
<dbReference type="Proteomes" id="UP000324222">
    <property type="component" value="Unassembled WGS sequence"/>
</dbReference>
<proteinExistence type="predicted"/>